<dbReference type="PANTHER" id="PTHR12287:SF22">
    <property type="entry name" value="EPIDERMAL GROWTH FACTOR RECEPTOR KINASE SUBSTRATE 8-LIKE PROTEIN 3"/>
    <property type="match status" value="1"/>
</dbReference>
<evidence type="ECO:0000313" key="7">
    <source>
        <dbReference type="RefSeq" id="XP_026533705.1"/>
    </source>
</evidence>
<dbReference type="InterPro" id="IPR013625">
    <property type="entry name" value="PTB"/>
</dbReference>
<keyword evidence="2 3" id="KW-0728">SH3 domain</keyword>
<dbReference type="Pfam" id="PF08416">
    <property type="entry name" value="PTB"/>
    <property type="match status" value="1"/>
</dbReference>
<feature type="region of interest" description="Disordered" evidence="4">
    <location>
        <begin position="227"/>
        <end position="249"/>
    </location>
</feature>
<dbReference type="GO" id="GO:0031982">
    <property type="term" value="C:vesicle"/>
    <property type="evidence" value="ECO:0007669"/>
    <property type="project" value="TreeGrafter"/>
</dbReference>
<gene>
    <name evidence="7" type="primary">LOC113418819</name>
</gene>
<dbReference type="GeneID" id="113418819"/>
<feature type="domain" description="SH3" evidence="5">
    <location>
        <begin position="441"/>
        <end position="500"/>
    </location>
</feature>
<dbReference type="InterPro" id="IPR033928">
    <property type="entry name" value="EPS8_PTB"/>
</dbReference>
<dbReference type="SUPFAM" id="SSF50729">
    <property type="entry name" value="PH domain-like"/>
    <property type="match status" value="1"/>
</dbReference>
<dbReference type="Gene3D" id="1.10.150.50">
    <property type="entry name" value="Transcription Factor, Ets-1"/>
    <property type="match status" value="1"/>
</dbReference>
<dbReference type="CDD" id="cd01210">
    <property type="entry name" value="PTB_EPS8"/>
    <property type="match status" value="1"/>
</dbReference>
<feature type="compositionally biased region" description="Basic and acidic residues" evidence="4">
    <location>
        <begin position="229"/>
        <end position="249"/>
    </location>
</feature>
<organism evidence="6 7">
    <name type="scientific">Notechis scutatus</name>
    <name type="common">mainland tiger snake</name>
    <dbReference type="NCBI Taxonomy" id="8663"/>
    <lineage>
        <taxon>Eukaryota</taxon>
        <taxon>Metazoa</taxon>
        <taxon>Chordata</taxon>
        <taxon>Craniata</taxon>
        <taxon>Vertebrata</taxon>
        <taxon>Euteleostomi</taxon>
        <taxon>Lepidosauria</taxon>
        <taxon>Squamata</taxon>
        <taxon>Bifurcata</taxon>
        <taxon>Unidentata</taxon>
        <taxon>Episquamata</taxon>
        <taxon>Toxicofera</taxon>
        <taxon>Serpentes</taxon>
        <taxon>Colubroidea</taxon>
        <taxon>Elapidae</taxon>
        <taxon>Hydrophiinae</taxon>
        <taxon>Notechis</taxon>
    </lineage>
</organism>
<proteinExistence type="inferred from homology"/>
<dbReference type="Pfam" id="PF18016">
    <property type="entry name" value="SAM_3"/>
    <property type="match status" value="1"/>
</dbReference>
<evidence type="ECO:0000256" key="1">
    <source>
        <dbReference type="ARBA" id="ARBA00006197"/>
    </source>
</evidence>
<dbReference type="GO" id="GO:0007266">
    <property type="term" value="P:Rho protein signal transduction"/>
    <property type="evidence" value="ECO:0007669"/>
    <property type="project" value="TreeGrafter"/>
</dbReference>
<dbReference type="KEGG" id="nss:113418819"/>
<dbReference type="SUPFAM" id="SSF47769">
    <property type="entry name" value="SAM/Pointed domain"/>
    <property type="match status" value="1"/>
</dbReference>
<feature type="region of interest" description="Disordered" evidence="4">
    <location>
        <begin position="277"/>
        <end position="302"/>
    </location>
</feature>
<dbReference type="GO" id="GO:0032587">
    <property type="term" value="C:ruffle membrane"/>
    <property type="evidence" value="ECO:0007669"/>
    <property type="project" value="TreeGrafter"/>
</dbReference>
<dbReference type="InterPro" id="IPR036028">
    <property type="entry name" value="SH3-like_dom_sf"/>
</dbReference>
<dbReference type="SMART" id="SM00326">
    <property type="entry name" value="SH3"/>
    <property type="match status" value="1"/>
</dbReference>
<dbReference type="GO" id="GO:1900029">
    <property type="term" value="P:positive regulation of ruffle assembly"/>
    <property type="evidence" value="ECO:0007669"/>
    <property type="project" value="TreeGrafter"/>
</dbReference>
<dbReference type="PROSITE" id="PS50002">
    <property type="entry name" value="SH3"/>
    <property type="match status" value="1"/>
</dbReference>
<feature type="compositionally biased region" description="Polar residues" evidence="4">
    <location>
        <begin position="426"/>
        <end position="444"/>
    </location>
</feature>
<dbReference type="PANTHER" id="PTHR12287">
    <property type="entry name" value="EPIDERMAL GROWTH FACTOR RECEPTOR KINASE SUBSTRATE EPS8-RELATED PROTEIN"/>
    <property type="match status" value="1"/>
</dbReference>
<name>A0A6J1UTM1_9SAUR</name>
<dbReference type="InterPro" id="IPR013761">
    <property type="entry name" value="SAM/pointed_sf"/>
</dbReference>
<evidence type="ECO:0000256" key="3">
    <source>
        <dbReference type="PROSITE-ProRule" id="PRU00192"/>
    </source>
</evidence>
<keyword evidence="6" id="KW-1185">Reference proteome</keyword>
<dbReference type="Pfam" id="PF00018">
    <property type="entry name" value="SH3_1"/>
    <property type="match status" value="1"/>
</dbReference>
<dbReference type="Pfam" id="PF22975">
    <property type="entry name" value="EPS8_2nd"/>
    <property type="match status" value="1"/>
</dbReference>
<evidence type="ECO:0000256" key="2">
    <source>
        <dbReference type="ARBA" id="ARBA00022443"/>
    </source>
</evidence>
<dbReference type="SUPFAM" id="SSF50044">
    <property type="entry name" value="SH3-domain"/>
    <property type="match status" value="1"/>
</dbReference>
<dbReference type="InterPro" id="IPR055093">
    <property type="entry name" value="EPS8_2nd"/>
</dbReference>
<protein>
    <submittedName>
        <fullName evidence="7">Epidermal growth factor receptor kinase substrate 8-like protein 3</fullName>
    </submittedName>
</protein>
<evidence type="ECO:0000256" key="4">
    <source>
        <dbReference type="SAM" id="MobiDB-lite"/>
    </source>
</evidence>
<dbReference type="GO" id="GO:0035023">
    <property type="term" value="P:regulation of Rho protein signal transduction"/>
    <property type="evidence" value="ECO:0007669"/>
    <property type="project" value="TreeGrafter"/>
</dbReference>
<sequence>MEDHFRYRNGAYCDDTGTDFSRANSMSRPSGKAIYRQRKEYSSAIMKADHDFRHRVEHLLTCTIDGKEINNVENCIERLKMMDAQSQVWGQDMLLQIKENKLLLTDIEAEEELDCYPLEDIQDWVSILNRCIYNSILAISVKDLNQQKISILLFQCEQIGADLLKTKIQKAIEEWRTERQTHDILRVNLENMLNQQNRASYIGNSKQIPHDSPWDRESRYMELNEAEQQFDRQRKYETHEEDPKLSSKSQDKYMEIEILNHVLDDIESFARKVQKNGTLSDKKKKKKKGKESDKNQAASPSESEFRDCFQKVKYSFNLLGNLDQTIQQPSAPELTKLIFSTLRTILTYPMMNLASTVALPLLTPAAINLLMRSLNSDEQIIWKKLGSAWNQTREEFPNGQSFPPYIPVFSDGWIPPRFTWRSSDMAQANGTKNNSSDGTSNPPQLMQAISDFHARNSQELTVRKGDLLEILDQRKRWWLARNAMGEKGYIPNNILESKNQSASKEHNPEQVSTHFTDIQPSSSPAEVTVWLRTKGFSKITVKSLGILNGRQLLSMSQEELKMVCPEEGRKVFSMLAGVKSPL</sequence>
<feature type="region of interest" description="Disordered" evidence="4">
    <location>
        <begin position="426"/>
        <end position="445"/>
    </location>
</feature>
<dbReference type="Proteomes" id="UP000504612">
    <property type="component" value="Unplaced"/>
</dbReference>
<accession>A0A6J1UTM1</accession>
<dbReference type="Gene3D" id="2.30.30.40">
    <property type="entry name" value="SH3 Domains"/>
    <property type="match status" value="1"/>
</dbReference>
<dbReference type="InterPro" id="IPR011993">
    <property type="entry name" value="PH-like_dom_sf"/>
</dbReference>
<dbReference type="RefSeq" id="XP_026533705.1">
    <property type="nucleotide sequence ID" value="XM_026677920.1"/>
</dbReference>
<dbReference type="InterPro" id="IPR001452">
    <property type="entry name" value="SH3_domain"/>
</dbReference>
<dbReference type="InterPro" id="IPR039801">
    <property type="entry name" value="EPS8-like"/>
</dbReference>
<dbReference type="GO" id="GO:0003779">
    <property type="term" value="F:actin binding"/>
    <property type="evidence" value="ECO:0007669"/>
    <property type="project" value="TreeGrafter"/>
</dbReference>
<dbReference type="AlphaFoldDB" id="A0A6J1UTM1"/>
<dbReference type="InterPro" id="IPR041418">
    <property type="entry name" value="SAM_3"/>
</dbReference>
<comment type="similarity">
    <text evidence="1">Belongs to the EPS8 family.</text>
</comment>
<evidence type="ECO:0000259" key="5">
    <source>
        <dbReference type="PROSITE" id="PS50002"/>
    </source>
</evidence>
<evidence type="ECO:0000313" key="6">
    <source>
        <dbReference type="Proteomes" id="UP000504612"/>
    </source>
</evidence>
<reference evidence="7" key="1">
    <citation type="submission" date="2025-08" db="UniProtKB">
        <authorList>
            <consortium name="RefSeq"/>
        </authorList>
    </citation>
    <scope>IDENTIFICATION</scope>
</reference>
<dbReference type="Gene3D" id="2.30.29.30">
    <property type="entry name" value="Pleckstrin-homology domain (PH domain)/Phosphotyrosine-binding domain (PTB)"/>
    <property type="match status" value="1"/>
</dbReference>